<dbReference type="Proteomes" id="UP001596270">
    <property type="component" value="Unassembled WGS sequence"/>
</dbReference>
<dbReference type="Gene3D" id="3.40.50.300">
    <property type="entry name" value="P-loop containing nucleotide triphosphate hydrolases"/>
    <property type="match status" value="1"/>
</dbReference>
<dbReference type="InterPro" id="IPR027417">
    <property type="entry name" value="P-loop_NTPase"/>
</dbReference>
<dbReference type="CDD" id="cd03219">
    <property type="entry name" value="ABC_Mj1267_LivG_branched"/>
    <property type="match status" value="1"/>
</dbReference>
<dbReference type="Pfam" id="PF12399">
    <property type="entry name" value="BCA_ABC_TP_C"/>
    <property type="match status" value="1"/>
</dbReference>
<name>A0ABW1U3F0_9BURK</name>
<sequence>MTHPALQGIALSRRYGGFAALRDVNLSVPAGEIRGLIGPNGAGKSTLIDVLSGRAKQWSGQVLVDGQDIGACSSRARRKLGMARSFQRTSIFPTRTVRDQLELASHWDSGSHVDEVLAQLNLAEFQHQPANELSYGDQRRLDLALALIGRPRVLLLDEPAAGLTMQESLDLAHLLRDLVKRWGITVLLVEHDMDVVFSICDRITVLNLGELLVEGSAQEVRTSPLVISAYLGRNAA</sequence>
<dbReference type="InterPro" id="IPR017871">
    <property type="entry name" value="ABC_transporter-like_CS"/>
</dbReference>
<dbReference type="Pfam" id="PF00005">
    <property type="entry name" value="ABC_tran"/>
    <property type="match status" value="1"/>
</dbReference>
<dbReference type="GO" id="GO:0005524">
    <property type="term" value="F:ATP binding"/>
    <property type="evidence" value="ECO:0007669"/>
    <property type="project" value="UniProtKB-KW"/>
</dbReference>
<evidence type="ECO:0000256" key="1">
    <source>
        <dbReference type="ARBA" id="ARBA00022448"/>
    </source>
</evidence>
<dbReference type="RefSeq" id="WP_371439575.1">
    <property type="nucleotide sequence ID" value="NZ_JBHSRS010000084.1"/>
</dbReference>
<dbReference type="PROSITE" id="PS50893">
    <property type="entry name" value="ABC_TRANSPORTER_2"/>
    <property type="match status" value="1"/>
</dbReference>
<gene>
    <name evidence="6" type="ORF">ACFQND_21430</name>
</gene>
<comment type="caution">
    <text evidence="6">The sequence shown here is derived from an EMBL/GenBank/DDBJ whole genome shotgun (WGS) entry which is preliminary data.</text>
</comment>
<keyword evidence="3" id="KW-0547">Nucleotide-binding</keyword>
<dbReference type="InterPro" id="IPR051120">
    <property type="entry name" value="ABC_AA/LPS_Transport"/>
</dbReference>
<evidence type="ECO:0000313" key="6">
    <source>
        <dbReference type="EMBL" id="MFC6283799.1"/>
    </source>
</evidence>
<evidence type="ECO:0000256" key="3">
    <source>
        <dbReference type="ARBA" id="ARBA00022741"/>
    </source>
</evidence>
<dbReference type="EMBL" id="JBHSRS010000084">
    <property type="protein sequence ID" value="MFC6283799.1"/>
    <property type="molecule type" value="Genomic_DNA"/>
</dbReference>
<keyword evidence="1" id="KW-0813">Transport</keyword>
<dbReference type="InterPro" id="IPR003439">
    <property type="entry name" value="ABC_transporter-like_ATP-bd"/>
</dbReference>
<protein>
    <submittedName>
        <fullName evidence="6">ABC transporter ATP-binding protein</fullName>
    </submittedName>
</protein>
<dbReference type="InterPro" id="IPR003593">
    <property type="entry name" value="AAA+_ATPase"/>
</dbReference>
<evidence type="ECO:0000259" key="5">
    <source>
        <dbReference type="PROSITE" id="PS50893"/>
    </source>
</evidence>
<dbReference type="PANTHER" id="PTHR45772">
    <property type="entry name" value="CONSERVED COMPONENT OF ABC TRANSPORTER FOR NATURAL AMINO ACIDS-RELATED"/>
    <property type="match status" value="1"/>
</dbReference>
<keyword evidence="2" id="KW-0472">Membrane</keyword>
<dbReference type="SMART" id="SM00382">
    <property type="entry name" value="AAA"/>
    <property type="match status" value="1"/>
</dbReference>
<dbReference type="InterPro" id="IPR032823">
    <property type="entry name" value="BCA_ABC_TP_C"/>
</dbReference>
<accession>A0ABW1U3F0</accession>
<keyword evidence="7" id="KW-1185">Reference proteome</keyword>
<organism evidence="6 7">
    <name type="scientific">Polaromonas aquatica</name>
    <dbReference type="NCBI Taxonomy" id="332657"/>
    <lineage>
        <taxon>Bacteria</taxon>
        <taxon>Pseudomonadati</taxon>
        <taxon>Pseudomonadota</taxon>
        <taxon>Betaproteobacteria</taxon>
        <taxon>Burkholderiales</taxon>
        <taxon>Comamonadaceae</taxon>
        <taxon>Polaromonas</taxon>
    </lineage>
</organism>
<dbReference type="PROSITE" id="PS00211">
    <property type="entry name" value="ABC_TRANSPORTER_1"/>
    <property type="match status" value="1"/>
</dbReference>
<keyword evidence="2" id="KW-1003">Cell membrane</keyword>
<evidence type="ECO:0000256" key="2">
    <source>
        <dbReference type="ARBA" id="ARBA00022475"/>
    </source>
</evidence>
<evidence type="ECO:0000256" key="4">
    <source>
        <dbReference type="ARBA" id="ARBA00022840"/>
    </source>
</evidence>
<feature type="domain" description="ABC transporter" evidence="5">
    <location>
        <begin position="6"/>
        <end position="233"/>
    </location>
</feature>
<reference evidence="7" key="1">
    <citation type="journal article" date="2019" name="Int. J. Syst. Evol. Microbiol.">
        <title>The Global Catalogue of Microorganisms (GCM) 10K type strain sequencing project: providing services to taxonomists for standard genome sequencing and annotation.</title>
        <authorList>
            <consortium name="The Broad Institute Genomics Platform"/>
            <consortium name="The Broad Institute Genome Sequencing Center for Infectious Disease"/>
            <person name="Wu L."/>
            <person name="Ma J."/>
        </authorList>
    </citation>
    <scope>NUCLEOTIDE SEQUENCE [LARGE SCALE GENOMIC DNA]</scope>
    <source>
        <strain evidence="7">CCUG 39402</strain>
    </source>
</reference>
<dbReference type="SUPFAM" id="SSF52540">
    <property type="entry name" value="P-loop containing nucleoside triphosphate hydrolases"/>
    <property type="match status" value="1"/>
</dbReference>
<proteinExistence type="predicted"/>
<evidence type="ECO:0000313" key="7">
    <source>
        <dbReference type="Proteomes" id="UP001596270"/>
    </source>
</evidence>
<keyword evidence="4 6" id="KW-0067">ATP-binding</keyword>